<dbReference type="AlphaFoldDB" id="A0A972FA24"/>
<sequence>MTTATSTAIKLLNTAQAAELLGVKKNTLEIWRYEKKGPKFRKVGALVRYAESDLLAYLDERTRTGTSHQGLQSY</sequence>
<keyword evidence="3" id="KW-1185">Reference proteome</keyword>
<organism evidence="2 3">
    <name type="scientific">Azoarcus taiwanensis</name>
    <dbReference type="NCBI Taxonomy" id="666964"/>
    <lineage>
        <taxon>Bacteria</taxon>
        <taxon>Pseudomonadati</taxon>
        <taxon>Pseudomonadota</taxon>
        <taxon>Betaproteobacteria</taxon>
        <taxon>Rhodocyclales</taxon>
        <taxon>Zoogloeaceae</taxon>
        <taxon>Azoarcus</taxon>
    </lineage>
</organism>
<dbReference type="InterPro" id="IPR009061">
    <property type="entry name" value="DNA-bd_dom_put_sf"/>
</dbReference>
<dbReference type="SUPFAM" id="SSF46955">
    <property type="entry name" value="Putative DNA-binding domain"/>
    <property type="match status" value="1"/>
</dbReference>
<dbReference type="EMBL" id="WTVM01000190">
    <property type="protein sequence ID" value="NMG05022.1"/>
    <property type="molecule type" value="Genomic_DNA"/>
</dbReference>
<evidence type="ECO:0000259" key="1">
    <source>
        <dbReference type="Pfam" id="PF12728"/>
    </source>
</evidence>
<dbReference type="Pfam" id="PF12728">
    <property type="entry name" value="HTH_17"/>
    <property type="match status" value="1"/>
</dbReference>
<feature type="domain" description="Helix-turn-helix" evidence="1">
    <location>
        <begin position="11"/>
        <end position="61"/>
    </location>
</feature>
<gene>
    <name evidence="2" type="ORF">GPA21_18915</name>
</gene>
<proteinExistence type="predicted"/>
<protein>
    <submittedName>
        <fullName evidence="2">Helix-turn-helix domain-containing protein</fullName>
    </submittedName>
</protein>
<dbReference type="Proteomes" id="UP000599523">
    <property type="component" value="Unassembled WGS sequence"/>
</dbReference>
<evidence type="ECO:0000313" key="2">
    <source>
        <dbReference type="EMBL" id="NMG05022.1"/>
    </source>
</evidence>
<reference evidence="2" key="1">
    <citation type="submission" date="2019-12" db="EMBL/GenBank/DDBJ databases">
        <title>Comparative genomics gives insights into the taxonomy of the Azoarcus-Aromatoleum group and reveals separate origins of nif in the plant-associated Azoarcus and non-plant-associated Aromatoleum sub-groups.</title>
        <authorList>
            <person name="Lafos M."/>
            <person name="Maluk M."/>
            <person name="Batista M."/>
            <person name="Junghare M."/>
            <person name="Carmona M."/>
            <person name="Faoro H."/>
            <person name="Cruz L.M."/>
            <person name="Battistoni F."/>
            <person name="De Souza E."/>
            <person name="Pedrosa F."/>
            <person name="Chen W.-M."/>
            <person name="Poole P.S."/>
            <person name="Dixon R.A."/>
            <person name="James E.K."/>
        </authorList>
    </citation>
    <scope>NUCLEOTIDE SEQUENCE</scope>
    <source>
        <strain evidence="2">NSC3</strain>
    </source>
</reference>
<accession>A0A972FA24</accession>
<comment type="caution">
    <text evidence="2">The sequence shown here is derived from an EMBL/GenBank/DDBJ whole genome shotgun (WGS) entry which is preliminary data.</text>
</comment>
<name>A0A972FA24_9RHOO</name>
<dbReference type="InterPro" id="IPR041657">
    <property type="entry name" value="HTH_17"/>
</dbReference>
<evidence type="ECO:0000313" key="3">
    <source>
        <dbReference type="Proteomes" id="UP000599523"/>
    </source>
</evidence>
<dbReference type="RefSeq" id="WP_168989641.1">
    <property type="nucleotide sequence ID" value="NZ_CAWPHM010000100.1"/>
</dbReference>